<dbReference type="Pfam" id="PF08223">
    <property type="entry name" value="PaaX_C"/>
    <property type="match status" value="1"/>
</dbReference>
<dbReference type="InterPro" id="IPR048846">
    <property type="entry name" value="PaaX-like_central"/>
</dbReference>
<dbReference type="Pfam" id="PF20803">
    <property type="entry name" value="PaaX_M"/>
    <property type="match status" value="1"/>
</dbReference>
<evidence type="ECO:0000313" key="4">
    <source>
        <dbReference type="EMBL" id="PLX61470.1"/>
    </source>
</evidence>
<dbReference type="Gene3D" id="1.20.58.1460">
    <property type="match status" value="1"/>
</dbReference>
<evidence type="ECO:0000313" key="5">
    <source>
        <dbReference type="Proteomes" id="UP000235015"/>
    </source>
</evidence>
<dbReference type="Proteomes" id="UP000235015">
    <property type="component" value="Unassembled WGS sequence"/>
</dbReference>
<dbReference type="STRING" id="1111735.GCA_000428045_01801"/>
<dbReference type="InterPro" id="IPR036390">
    <property type="entry name" value="WH_DNA-bd_sf"/>
</dbReference>
<dbReference type="Gene3D" id="3.30.70.2650">
    <property type="match status" value="1"/>
</dbReference>
<evidence type="ECO:0000259" key="1">
    <source>
        <dbReference type="Pfam" id="PF07848"/>
    </source>
</evidence>
<dbReference type="SUPFAM" id="SSF46785">
    <property type="entry name" value="Winged helix' DNA-binding domain"/>
    <property type="match status" value="1"/>
</dbReference>
<dbReference type="InterPro" id="IPR036388">
    <property type="entry name" value="WH-like_DNA-bd_sf"/>
</dbReference>
<evidence type="ECO:0000259" key="2">
    <source>
        <dbReference type="Pfam" id="PF08223"/>
    </source>
</evidence>
<dbReference type="InterPro" id="IPR013225">
    <property type="entry name" value="PaaX_C"/>
</dbReference>
<sequence length="333" mass="38124">MIGLLECSHFIPACDRGTVASNPFQRQLKSILDGFRKEPPSRTPSLVATLFGDVVESHDREIWLGSITALLEPLGVNERLVRTAVYRLAKDDFVESTKIGRRSYYRLTDSAREKVGAYDQLIYYPSDKQWDGDWILVFTGTHGINAKQRARLRKELSWLGYGIIAPNVYGHPTAPITQTQAILAKVGVTNQVVVLRASNYDPMYGLGTKGMVRQCFKLGELEKQYSAFIKHYRSLARAMQNIRHVEQENPEHCFMLRIMLIHHYRRILLKDPKLPAELLPDNWLGKQAQDLCAAIYRPLEAISEQHILAHCENQVGPFRQTSPRFSQRFTAWE</sequence>
<dbReference type="AlphaFoldDB" id="A0A2N6CW50"/>
<dbReference type="InterPro" id="IPR011965">
    <property type="entry name" value="PaaX_trns_reg"/>
</dbReference>
<reference evidence="4 5" key="1">
    <citation type="submission" date="2017-11" db="EMBL/GenBank/DDBJ databases">
        <title>Genome-resolved metagenomics identifies genetic mobility, metabolic interactions, and unexpected diversity in perchlorate-reducing communities.</title>
        <authorList>
            <person name="Barnum T.P."/>
            <person name="Figueroa I.A."/>
            <person name="Carlstrom C.I."/>
            <person name="Lucas L.N."/>
            <person name="Engelbrektson A.L."/>
            <person name="Coates J.D."/>
        </authorList>
    </citation>
    <scope>NUCLEOTIDE SEQUENCE [LARGE SCALE GENOMIC DNA]</scope>
    <source>
        <strain evidence="4">BM301</strain>
    </source>
</reference>
<organism evidence="4 5">
    <name type="scientific">Sedimenticola selenatireducens</name>
    <dbReference type="NCBI Taxonomy" id="191960"/>
    <lineage>
        <taxon>Bacteria</taxon>
        <taxon>Pseudomonadati</taxon>
        <taxon>Pseudomonadota</taxon>
        <taxon>Gammaproteobacteria</taxon>
        <taxon>Chromatiales</taxon>
        <taxon>Sedimenticolaceae</taxon>
        <taxon>Sedimenticola</taxon>
    </lineage>
</organism>
<evidence type="ECO:0000259" key="3">
    <source>
        <dbReference type="Pfam" id="PF20803"/>
    </source>
</evidence>
<gene>
    <name evidence="4" type="primary">paaX</name>
    <name evidence="4" type="ORF">C0630_10725</name>
</gene>
<feature type="domain" description="Transcriptional repressor PaaX-like central Cas2-like" evidence="3">
    <location>
        <begin position="128"/>
        <end position="199"/>
    </location>
</feature>
<dbReference type="NCBIfam" id="TIGR02277">
    <property type="entry name" value="PaaX_trns_reg"/>
    <property type="match status" value="1"/>
</dbReference>
<dbReference type="GO" id="GO:0006351">
    <property type="term" value="P:DNA-templated transcription"/>
    <property type="evidence" value="ECO:0007669"/>
    <property type="project" value="InterPro"/>
</dbReference>
<dbReference type="EMBL" id="PKUN01000016">
    <property type="protein sequence ID" value="PLX61470.1"/>
    <property type="molecule type" value="Genomic_DNA"/>
</dbReference>
<feature type="domain" description="Transcriptional repressor PaaX-like C-terminal" evidence="2">
    <location>
        <begin position="216"/>
        <end position="307"/>
    </location>
</feature>
<accession>A0A2N6CW50</accession>
<feature type="domain" description="Transcriptional repressor PaaX-like N-terminal" evidence="1">
    <location>
        <begin position="42"/>
        <end position="110"/>
    </location>
</feature>
<protein>
    <submittedName>
        <fullName evidence="4">Phenylacetic acid degradation operon negative regulatory protein PaaX</fullName>
    </submittedName>
</protein>
<dbReference type="Gene3D" id="1.10.10.10">
    <property type="entry name" value="Winged helix-like DNA-binding domain superfamily/Winged helix DNA-binding domain"/>
    <property type="match status" value="1"/>
</dbReference>
<proteinExistence type="predicted"/>
<dbReference type="InterPro" id="IPR012906">
    <property type="entry name" value="PaaX-like_N"/>
</dbReference>
<comment type="caution">
    <text evidence="4">The sequence shown here is derived from an EMBL/GenBank/DDBJ whole genome shotgun (WGS) entry which is preliminary data.</text>
</comment>
<name>A0A2N6CW50_9GAMM</name>
<dbReference type="Pfam" id="PF07848">
    <property type="entry name" value="PaaX"/>
    <property type="match status" value="1"/>
</dbReference>
<dbReference type="PIRSF" id="PIRSF020623">
    <property type="entry name" value="PaaX"/>
    <property type="match status" value="1"/>
</dbReference>
<dbReference type="PANTHER" id="PTHR30319:SF1">
    <property type="entry name" value="TRANSCRIPTIONAL REPRESSOR PAAX"/>
    <property type="match status" value="1"/>
</dbReference>
<dbReference type="PANTHER" id="PTHR30319">
    <property type="entry name" value="PHENYLACETIC ACID REGULATOR-RELATED TRANSCRIPTIONAL REPRESSOR"/>
    <property type="match status" value="1"/>
</dbReference>